<dbReference type="InterPro" id="IPR010121">
    <property type="entry name" value="Pyruvate_phosphate_dikinase"/>
</dbReference>
<dbReference type="InterPro" id="IPR040442">
    <property type="entry name" value="Pyrv_kinase-like_dom_sf"/>
</dbReference>
<dbReference type="InterPro" id="IPR015813">
    <property type="entry name" value="Pyrv/PenolPyrv_kinase-like_dom"/>
</dbReference>
<dbReference type="Gene3D" id="3.20.20.60">
    <property type="entry name" value="Phosphoenolpyruvate-binding domains"/>
    <property type="match status" value="1"/>
</dbReference>
<accession>A0ABT4H0H5</accession>
<sequence length="324" mass="36690">MKLSSNQAEQWHGTNAQFHDNSSSATSIQVIELQQQHIPHVGTLWRETEHTGISNTTKSSSIHIACCNSPEDVQAASEAGYNKLLLAPCHYLLLKSGRVRLIREILLAGITIEREAALQKLLPLMTAEYEHMLDSLHRNAAIHGYVRLLDAPIVLLLPSIADLDLRMEVIQRLAADSDRSMERHRLHQQWLKLKQWKQWLHSGSEVNCMLSNTVVEWIDMQAEALFRAEQRLAAQGYDIQLTVLLPYEAGCWKQHVSYVRLAAEQILGVHATRNYPIVGIRMEQTVNVPGNTSQSDGQPVLPEIDMDWEDVDFVWLSRGVGRTI</sequence>
<dbReference type="Proteomes" id="UP001527181">
    <property type="component" value="Unassembled WGS sequence"/>
</dbReference>
<dbReference type="PANTHER" id="PTHR22931:SF9">
    <property type="entry name" value="PYRUVATE, PHOSPHATE DIKINASE 1, CHLOROPLASTIC"/>
    <property type="match status" value="1"/>
</dbReference>
<comment type="caution">
    <text evidence="1">The sequence shown here is derived from an EMBL/GenBank/DDBJ whole genome shotgun (WGS) entry which is preliminary data.</text>
</comment>
<reference evidence="1 2" key="1">
    <citation type="submission" date="2022-05" db="EMBL/GenBank/DDBJ databases">
        <title>Genome Sequencing of Bee-Associated Microbes.</title>
        <authorList>
            <person name="Dunlap C."/>
        </authorList>
    </citation>
    <scope>NUCLEOTIDE SEQUENCE [LARGE SCALE GENOMIC DNA]</scope>
    <source>
        <strain evidence="1 2">NRRL B-04010</strain>
    </source>
</reference>
<evidence type="ECO:0000313" key="1">
    <source>
        <dbReference type="EMBL" id="MCY9762425.1"/>
    </source>
</evidence>
<evidence type="ECO:0000313" key="2">
    <source>
        <dbReference type="Proteomes" id="UP001527181"/>
    </source>
</evidence>
<keyword evidence="2" id="KW-1185">Reference proteome</keyword>
<dbReference type="EMBL" id="JAMDNP010000034">
    <property type="protein sequence ID" value="MCY9762425.1"/>
    <property type="molecule type" value="Genomic_DNA"/>
</dbReference>
<proteinExistence type="predicted"/>
<dbReference type="PANTHER" id="PTHR22931">
    <property type="entry name" value="PHOSPHOENOLPYRUVATE DIKINASE-RELATED"/>
    <property type="match status" value="1"/>
</dbReference>
<organism evidence="1 2">
    <name type="scientific">Paenibacillus alvei</name>
    <name type="common">Bacillus alvei</name>
    <dbReference type="NCBI Taxonomy" id="44250"/>
    <lineage>
        <taxon>Bacteria</taxon>
        <taxon>Bacillati</taxon>
        <taxon>Bacillota</taxon>
        <taxon>Bacilli</taxon>
        <taxon>Bacillales</taxon>
        <taxon>Paenibacillaceae</taxon>
        <taxon>Paenibacillus</taxon>
    </lineage>
</organism>
<dbReference type="SUPFAM" id="SSF51621">
    <property type="entry name" value="Phosphoenolpyruvate/pyruvate domain"/>
    <property type="match status" value="1"/>
</dbReference>
<name>A0ABT4H0H5_PAEAL</name>
<gene>
    <name evidence="1" type="ORF">M5X12_17795</name>
</gene>
<protein>
    <submittedName>
        <fullName evidence="1">Uncharacterized protein</fullName>
    </submittedName>
</protein>
<dbReference type="RefSeq" id="WP_268599829.1">
    <property type="nucleotide sequence ID" value="NZ_JAMDNP010000034.1"/>
</dbReference>